<dbReference type="Proteomes" id="UP000588604">
    <property type="component" value="Unassembled WGS sequence"/>
</dbReference>
<dbReference type="InterPro" id="IPR001763">
    <property type="entry name" value="Rhodanese-like_dom"/>
</dbReference>
<evidence type="ECO:0000259" key="1">
    <source>
        <dbReference type="PROSITE" id="PS50206"/>
    </source>
</evidence>
<dbReference type="PANTHER" id="PTHR43031:SF16">
    <property type="entry name" value="OXIDOREDUCTASE"/>
    <property type="match status" value="1"/>
</dbReference>
<dbReference type="SMART" id="SM00450">
    <property type="entry name" value="RHOD"/>
    <property type="match status" value="1"/>
</dbReference>
<dbReference type="Pfam" id="PF00581">
    <property type="entry name" value="Rhodanese"/>
    <property type="match status" value="1"/>
</dbReference>
<dbReference type="CDD" id="cd00158">
    <property type="entry name" value="RHOD"/>
    <property type="match status" value="1"/>
</dbReference>
<dbReference type="SUPFAM" id="SSF52821">
    <property type="entry name" value="Rhodanese/Cell cycle control phosphatase"/>
    <property type="match status" value="1"/>
</dbReference>
<dbReference type="InterPro" id="IPR050229">
    <property type="entry name" value="GlpE_sulfurtransferase"/>
</dbReference>
<evidence type="ECO:0000313" key="2">
    <source>
        <dbReference type="EMBL" id="MBB6328790.1"/>
    </source>
</evidence>
<keyword evidence="2" id="KW-0808">Transferase</keyword>
<dbReference type="InterPro" id="IPR036873">
    <property type="entry name" value="Rhodanese-like_dom_sf"/>
</dbReference>
<accession>A0A841MMT8</accession>
<reference evidence="2 3" key="1">
    <citation type="submission" date="2020-08" db="EMBL/GenBank/DDBJ databases">
        <title>Genomic Encyclopedia of Type Strains, Phase IV (KMG-IV): sequencing the most valuable type-strain genomes for metagenomic binning, comparative biology and taxonomic classification.</title>
        <authorList>
            <person name="Goeker M."/>
        </authorList>
    </citation>
    <scope>NUCLEOTIDE SEQUENCE [LARGE SCALE GENOMIC DNA]</scope>
    <source>
        <strain evidence="2 3">DSM 102044</strain>
    </source>
</reference>
<gene>
    <name evidence="2" type="ORF">FHS59_004449</name>
</gene>
<dbReference type="PROSITE" id="PS51257">
    <property type="entry name" value="PROKAR_LIPOPROTEIN"/>
    <property type="match status" value="1"/>
</dbReference>
<dbReference type="Gene3D" id="3.40.250.10">
    <property type="entry name" value="Rhodanese-like domain"/>
    <property type="match status" value="1"/>
</dbReference>
<proteinExistence type="predicted"/>
<protein>
    <submittedName>
        <fullName evidence="2">Rhodanese-related sulfurtransferase</fullName>
    </submittedName>
</protein>
<sequence length="133" mass="14764">MKTQIKIGLSIFSFFWIMACSSQTNDSSISSVSPDELEQVISDNDNLVILDVRTPEEYSEGHIKDAVLIDFMGEDFQKQIENLDKSKTYAVYCKAGGRQQKASVEMEALGFGKILLLDGGMTSWTAEGKPVEK</sequence>
<evidence type="ECO:0000313" key="3">
    <source>
        <dbReference type="Proteomes" id="UP000588604"/>
    </source>
</evidence>
<organism evidence="2 3">
    <name type="scientific">Algoriphagus iocasae</name>
    <dbReference type="NCBI Taxonomy" id="1836499"/>
    <lineage>
        <taxon>Bacteria</taxon>
        <taxon>Pseudomonadati</taxon>
        <taxon>Bacteroidota</taxon>
        <taxon>Cytophagia</taxon>
        <taxon>Cytophagales</taxon>
        <taxon>Cyclobacteriaceae</taxon>
        <taxon>Algoriphagus</taxon>
    </lineage>
</organism>
<dbReference type="AlphaFoldDB" id="A0A841MMT8"/>
<dbReference type="RefSeq" id="WP_221444566.1">
    <property type="nucleotide sequence ID" value="NZ_JACIJO010000005.1"/>
</dbReference>
<feature type="domain" description="Rhodanese" evidence="1">
    <location>
        <begin position="43"/>
        <end position="133"/>
    </location>
</feature>
<dbReference type="EMBL" id="JACIJO010000005">
    <property type="protein sequence ID" value="MBB6328790.1"/>
    <property type="molecule type" value="Genomic_DNA"/>
</dbReference>
<dbReference type="PROSITE" id="PS50206">
    <property type="entry name" value="RHODANESE_3"/>
    <property type="match status" value="1"/>
</dbReference>
<dbReference type="PANTHER" id="PTHR43031">
    <property type="entry name" value="FAD-DEPENDENT OXIDOREDUCTASE"/>
    <property type="match status" value="1"/>
</dbReference>
<comment type="caution">
    <text evidence="2">The sequence shown here is derived from an EMBL/GenBank/DDBJ whole genome shotgun (WGS) entry which is preliminary data.</text>
</comment>
<dbReference type="GO" id="GO:0016740">
    <property type="term" value="F:transferase activity"/>
    <property type="evidence" value="ECO:0007669"/>
    <property type="project" value="UniProtKB-KW"/>
</dbReference>
<keyword evidence="3" id="KW-1185">Reference proteome</keyword>
<name>A0A841MMT8_9BACT</name>